<comment type="subcellular location">
    <subcellularLocation>
        <location evidence="1">Cell membrane</location>
        <topology evidence="1">Multi-pass membrane protein</topology>
    </subcellularLocation>
</comment>
<keyword evidence="4 6" id="KW-1133">Transmembrane helix</keyword>
<sequence length="331" mass="38524">MQNTNETNPKTSILSEKLFLLFKTLLFVLIVWMLYKTFRDKQQNIGDLVAECQKALVWKNLWKSILLILLIFFNWGFEAKKWQQLALKIEDISFQEAFKGVLMGLSLGFITPANLGDYAGRMWKFQHQKRAESIGAILLGNGIQFYVSLLFGTLSFVYFLVTQHQLRLNFNAVIVIVLTISLFLGFFAYQKRHLFYLFILKIPFLKRFAHTIKILEHFTNQEVKRVFLWGLMRYLTISLQFVLVLLIFQIKLNILDLWTISCLIFLVKTIVPAINFLGDLGIREFSAIYFFSFYQVNTAAVITATFVLWLINILFPVLVGSILVLKTRVSI</sequence>
<evidence type="ECO:0000256" key="3">
    <source>
        <dbReference type="ARBA" id="ARBA00022692"/>
    </source>
</evidence>
<proteinExistence type="predicted"/>
<evidence type="ECO:0000256" key="4">
    <source>
        <dbReference type="ARBA" id="ARBA00022989"/>
    </source>
</evidence>
<dbReference type="Pfam" id="PF03706">
    <property type="entry name" value="LPG_synthase_TM"/>
    <property type="match status" value="1"/>
</dbReference>
<dbReference type="RefSeq" id="WP_323325276.1">
    <property type="nucleotide sequence ID" value="NZ_JAYGIL010000002.1"/>
</dbReference>
<reference evidence="7 8" key="1">
    <citation type="submission" date="2023-12" db="EMBL/GenBank/DDBJ databases">
        <title>Novel species of the genus Arcicella isolated from rivers.</title>
        <authorList>
            <person name="Lu H."/>
        </authorList>
    </citation>
    <scope>NUCLEOTIDE SEQUENCE [LARGE SCALE GENOMIC DNA]</scope>
    <source>
        <strain evidence="7 8">DC2W</strain>
    </source>
</reference>
<dbReference type="Proteomes" id="UP001303899">
    <property type="component" value="Unassembled WGS sequence"/>
</dbReference>
<feature type="transmembrane region" description="Helical" evidence="6">
    <location>
        <begin position="298"/>
        <end position="325"/>
    </location>
</feature>
<name>A0ABU5RZH2_9BACT</name>
<accession>A0ABU5RZH2</accession>
<feature type="transmembrane region" description="Helical" evidence="6">
    <location>
        <begin position="97"/>
        <end position="115"/>
    </location>
</feature>
<feature type="transmembrane region" description="Helical" evidence="6">
    <location>
        <begin position="255"/>
        <end position="278"/>
    </location>
</feature>
<comment type="caution">
    <text evidence="7">The sequence shown here is derived from an EMBL/GenBank/DDBJ whole genome shotgun (WGS) entry which is preliminary data.</text>
</comment>
<feature type="transmembrane region" description="Helical" evidence="6">
    <location>
        <begin position="166"/>
        <end position="187"/>
    </location>
</feature>
<evidence type="ECO:0000313" key="7">
    <source>
        <dbReference type="EMBL" id="MEA5401546.1"/>
    </source>
</evidence>
<evidence type="ECO:0000256" key="1">
    <source>
        <dbReference type="ARBA" id="ARBA00004651"/>
    </source>
</evidence>
<organism evidence="7 8">
    <name type="scientific">Arcicella gelida</name>
    <dbReference type="NCBI Taxonomy" id="2984195"/>
    <lineage>
        <taxon>Bacteria</taxon>
        <taxon>Pseudomonadati</taxon>
        <taxon>Bacteroidota</taxon>
        <taxon>Cytophagia</taxon>
        <taxon>Cytophagales</taxon>
        <taxon>Flectobacillaceae</taxon>
        <taxon>Arcicella</taxon>
    </lineage>
</organism>
<protein>
    <submittedName>
        <fullName evidence="7">Lysylphosphatidylglycerol synthase domain-containing protein</fullName>
    </submittedName>
</protein>
<feature type="transmembrane region" description="Helical" evidence="6">
    <location>
        <begin position="136"/>
        <end position="160"/>
    </location>
</feature>
<evidence type="ECO:0000256" key="5">
    <source>
        <dbReference type="ARBA" id="ARBA00023136"/>
    </source>
</evidence>
<dbReference type="InterPro" id="IPR022791">
    <property type="entry name" value="L-PG_synthase/AglD"/>
</dbReference>
<feature type="transmembrane region" description="Helical" evidence="6">
    <location>
        <begin position="56"/>
        <end position="77"/>
    </location>
</feature>
<keyword evidence="3 6" id="KW-0812">Transmembrane</keyword>
<gene>
    <name evidence="7" type="ORF">VB776_01375</name>
</gene>
<dbReference type="EMBL" id="JAYGIL010000002">
    <property type="protein sequence ID" value="MEA5401546.1"/>
    <property type="molecule type" value="Genomic_DNA"/>
</dbReference>
<feature type="transmembrane region" description="Helical" evidence="6">
    <location>
        <begin position="18"/>
        <end position="35"/>
    </location>
</feature>
<feature type="transmembrane region" description="Helical" evidence="6">
    <location>
        <begin position="227"/>
        <end position="248"/>
    </location>
</feature>
<keyword evidence="2" id="KW-1003">Cell membrane</keyword>
<keyword evidence="5 6" id="KW-0472">Membrane</keyword>
<evidence type="ECO:0000256" key="6">
    <source>
        <dbReference type="SAM" id="Phobius"/>
    </source>
</evidence>
<evidence type="ECO:0000313" key="8">
    <source>
        <dbReference type="Proteomes" id="UP001303899"/>
    </source>
</evidence>
<keyword evidence="8" id="KW-1185">Reference proteome</keyword>
<evidence type="ECO:0000256" key="2">
    <source>
        <dbReference type="ARBA" id="ARBA00022475"/>
    </source>
</evidence>